<feature type="compositionally biased region" description="Basic and acidic residues" evidence="1">
    <location>
        <begin position="57"/>
        <end position="103"/>
    </location>
</feature>
<evidence type="ECO:0000313" key="3">
    <source>
        <dbReference type="Proteomes" id="UP000308230"/>
    </source>
</evidence>
<dbReference type="OrthoDB" id="2087420at2"/>
<protein>
    <submittedName>
        <fullName evidence="2">Uncharacterized protein</fullName>
    </submittedName>
</protein>
<dbReference type="EMBL" id="SWLG01000007">
    <property type="protein sequence ID" value="TLS37182.1"/>
    <property type="molecule type" value="Genomic_DNA"/>
</dbReference>
<name>A0A5R9F0M6_9BACL</name>
<feature type="region of interest" description="Disordered" evidence="1">
    <location>
        <begin position="37"/>
        <end position="103"/>
    </location>
</feature>
<organism evidence="2 3">
    <name type="scientific">Exobacillus caeni</name>
    <dbReference type="NCBI Taxonomy" id="2574798"/>
    <lineage>
        <taxon>Bacteria</taxon>
        <taxon>Bacillati</taxon>
        <taxon>Bacillota</taxon>
        <taxon>Bacilli</taxon>
        <taxon>Bacillales</taxon>
        <taxon>Guptibacillaceae</taxon>
        <taxon>Exobacillus</taxon>
    </lineage>
</organism>
<evidence type="ECO:0000313" key="2">
    <source>
        <dbReference type="EMBL" id="TLS37182.1"/>
    </source>
</evidence>
<reference evidence="2 3" key="1">
    <citation type="submission" date="2019-04" db="EMBL/GenBank/DDBJ databases">
        <title>Bacillus caeni sp. nov., a bacterium isolated from mangrove sediment.</title>
        <authorList>
            <person name="Huang H."/>
            <person name="Mo K."/>
            <person name="Hu Y."/>
        </authorList>
    </citation>
    <scope>NUCLEOTIDE SEQUENCE [LARGE SCALE GENOMIC DNA]</scope>
    <source>
        <strain evidence="2 3">HB172195</strain>
    </source>
</reference>
<keyword evidence="3" id="KW-1185">Reference proteome</keyword>
<dbReference type="Proteomes" id="UP000308230">
    <property type="component" value="Unassembled WGS sequence"/>
</dbReference>
<dbReference type="RefSeq" id="WP_138126612.1">
    <property type="nucleotide sequence ID" value="NZ_SWLG01000007.1"/>
</dbReference>
<sequence>MNISRVIVGLLVLVVIASGISFGENGSLIDHVKKQMTANEHPNGKKEAKEVSSSPSLKEEDSTDNKEQESKGKIAEKEETGETAKDEPEDKQEADSNESSEKIYDGPIAKWVEKIDYEDAVKYRDGQEEKAKKLVQVSHNYLNDTFAYGRLDETELNNLIEGPNYPEWSKFQDDVAWLRGYGFTEDSRVYYDMMNVEGLFYSVIKGDKMAVRYIHRIFHDLDKNINNSYPDTKEWGVTEAFGDNYKKVEDYVAGDVETDE</sequence>
<proteinExistence type="predicted"/>
<dbReference type="AlphaFoldDB" id="A0A5R9F0M6"/>
<accession>A0A5R9F0M6</accession>
<evidence type="ECO:0000256" key="1">
    <source>
        <dbReference type="SAM" id="MobiDB-lite"/>
    </source>
</evidence>
<comment type="caution">
    <text evidence="2">The sequence shown here is derived from an EMBL/GenBank/DDBJ whole genome shotgun (WGS) entry which is preliminary data.</text>
</comment>
<gene>
    <name evidence="2" type="ORF">FCL54_11690</name>
</gene>